<dbReference type="EMBL" id="JAJJPB010000026">
    <property type="protein sequence ID" value="MCC9296266.1"/>
    <property type="molecule type" value="Genomic_DNA"/>
</dbReference>
<keyword evidence="12" id="KW-1185">Reference proteome</keyword>
<dbReference type="InterPro" id="IPR011245">
    <property type="entry name" value="Butyrate_kin"/>
</dbReference>
<evidence type="ECO:0000256" key="2">
    <source>
        <dbReference type="ARBA" id="ARBA00008748"/>
    </source>
</evidence>
<evidence type="ECO:0000256" key="9">
    <source>
        <dbReference type="HAMAP-Rule" id="MF_00542"/>
    </source>
</evidence>
<keyword evidence="6 9" id="KW-0418">Kinase</keyword>
<dbReference type="InterPro" id="IPR043129">
    <property type="entry name" value="ATPase_NBD"/>
</dbReference>
<dbReference type="NCBIfam" id="TIGR02707">
    <property type="entry name" value="butyr_kinase"/>
    <property type="match status" value="1"/>
</dbReference>
<proteinExistence type="inferred from homology"/>
<comment type="subcellular location">
    <subcellularLocation>
        <location evidence="1 9">Cytoplasm</location>
    </subcellularLocation>
</comment>
<comment type="similarity">
    <text evidence="2 9 10">Belongs to the acetokinase family.</text>
</comment>
<dbReference type="PROSITE" id="PS01076">
    <property type="entry name" value="ACETATE_KINASE_2"/>
    <property type="match status" value="1"/>
</dbReference>
<reference evidence="11" key="1">
    <citation type="submission" date="2021-11" db="EMBL/GenBank/DDBJ databases">
        <authorList>
            <person name="Qingchun L."/>
            <person name="Dong Z."/>
            <person name="Zongwei Q."/>
            <person name="Jia Z."/>
            <person name="Duotao L."/>
        </authorList>
    </citation>
    <scope>NUCLEOTIDE SEQUENCE</scope>
    <source>
        <strain evidence="11">WLY-B-L2</strain>
    </source>
</reference>
<dbReference type="EC" id="2.7.2.7" evidence="9"/>
<evidence type="ECO:0000256" key="7">
    <source>
        <dbReference type="ARBA" id="ARBA00022840"/>
    </source>
</evidence>
<organism evidence="11 12">
    <name type="scientific">Clostridium aromativorans</name>
    <dbReference type="NCBI Taxonomy" id="2836848"/>
    <lineage>
        <taxon>Bacteria</taxon>
        <taxon>Bacillati</taxon>
        <taxon>Bacillota</taxon>
        <taxon>Clostridia</taxon>
        <taxon>Eubacteriales</taxon>
        <taxon>Clostridiaceae</taxon>
        <taxon>Clostridium</taxon>
    </lineage>
</organism>
<keyword evidence="7 9" id="KW-0067">ATP-binding</keyword>
<dbReference type="PRINTS" id="PR00471">
    <property type="entry name" value="ACETATEKNASE"/>
</dbReference>
<keyword evidence="5 9" id="KW-0547">Nucleotide-binding</keyword>
<dbReference type="CDD" id="cd24011">
    <property type="entry name" value="ASKHA_NBD_BK"/>
    <property type="match status" value="1"/>
</dbReference>
<keyword evidence="4 9" id="KW-0808">Transferase</keyword>
<dbReference type="InterPro" id="IPR000890">
    <property type="entry name" value="Aliphatic_acid_kin_short-chain"/>
</dbReference>
<dbReference type="Pfam" id="PF00871">
    <property type="entry name" value="Acetate_kinase"/>
    <property type="match status" value="1"/>
</dbReference>
<dbReference type="SUPFAM" id="SSF53067">
    <property type="entry name" value="Actin-like ATPase domain"/>
    <property type="match status" value="2"/>
</dbReference>
<evidence type="ECO:0000256" key="6">
    <source>
        <dbReference type="ARBA" id="ARBA00022777"/>
    </source>
</evidence>
<dbReference type="GO" id="GO:0047761">
    <property type="term" value="F:butyrate kinase activity"/>
    <property type="evidence" value="ECO:0007669"/>
    <property type="project" value="UniProtKB-EC"/>
</dbReference>
<protein>
    <recommendedName>
        <fullName evidence="9">Probable butyrate kinase</fullName>
        <shortName evidence="9">BK</shortName>
        <ecNumber evidence="9">2.7.2.7</ecNumber>
    </recommendedName>
    <alternativeName>
        <fullName evidence="9">Branched-chain carboxylic acid kinase</fullName>
    </alternativeName>
</protein>
<dbReference type="InterPro" id="IPR023865">
    <property type="entry name" value="Aliphatic_acid_kinase_CS"/>
</dbReference>
<dbReference type="RefSeq" id="WP_179977615.1">
    <property type="nucleotide sequence ID" value="NZ_JAJJPB010000026.1"/>
</dbReference>
<dbReference type="PANTHER" id="PTHR21060">
    <property type="entry name" value="ACETATE KINASE"/>
    <property type="match status" value="1"/>
</dbReference>
<comment type="catalytic activity">
    <reaction evidence="8 9">
        <text>butanoate + ATP = butanoyl phosphate + ADP</text>
        <dbReference type="Rhea" id="RHEA:13585"/>
        <dbReference type="ChEBI" id="CHEBI:17968"/>
        <dbReference type="ChEBI" id="CHEBI:30616"/>
        <dbReference type="ChEBI" id="CHEBI:58079"/>
        <dbReference type="ChEBI" id="CHEBI:456216"/>
        <dbReference type="EC" id="2.7.2.7"/>
    </reaction>
</comment>
<evidence type="ECO:0000256" key="5">
    <source>
        <dbReference type="ARBA" id="ARBA00022741"/>
    </source>
</evidence>
<evidence type="ECO:0000256" key="10">
    <source>
        <dbReference type="RuleBase" id="RU003835"/>
    </source>
</evidence>
<keyword evidence="3 9" id="KW-0963">Cytoplasm</keyword>
<dbReference type="NCBIfam" id="NF002834">
    <property type="entry name" value="PRK03011.1-5"/>
    <property type="match status" value="1"/>
</dbReference>
<dbReference type="PANTHER" id="PTHR21060:SF3">
    <property type="entry name" value="BUTYRATE KINASE 2-RELATED"/>
    <property type="match status" value="1"/>
</dbReference>
<dbReference type="Gene3D" id="3.30.420.40">
    <property type="match status" value="2"/>
</dbReference>
<comment type="caution">
    <text evidence="11">The sequence shown here is derived from an EMBL/GenBank/DDBJ whole genome shotgun (WGS) entry which is preliminary data.</text>
</comment>
<evidence type="ECO:0000256" key="1">
    <source>
        <dbReference type="ARBA" id="ARBA00004496"/>
    </source>
</evidence>
<sequence>MSYKILAINPGSTSTKIALYEDEKEVLCETLEHPVEEIEKYNKVADQFDMRKEVVLSFLKEREYEVHELDAVVGRGGMLPKVKSGAYIVNKAILDRLKNKPVVEHASNLGALIAYEIANSIGVSAYIYDSVRVDELRDIARISGMSDIPRESTSHALNSRAMAMKTAKKYGKKYRDMNFIVAHLGGGISLSVHERGRMVDVMPDDDGPFSPERAGKVPCKALIDLCYSGKFNKKTMHKKLRGNGGLKDYLNTNDARKVEKMIDSGDQKAKLVYEAMAYQVAKRIGELATVVEGNVDVIIITGGIAYSNMLTTWIKKRVEFIAPVEIMPGENEMEALALGTLTLRVLKGEEDAREYDLD</sequence>
<dbReference type="Proteomes" id="UP001165422">
    <property type="component" value="Unassembled WGS sequence"/>
</dbReference>
<evidence type="ECO:0000256" key="4">
    <source>
        <dbReference type="ARBA" id="ARBA00022679"/>
    </source>
</evidence>
<evidence type="ECO:0000256" key="8">
    <source>
        <dbReference type="ARBA" id="ARBA00048596"/>
    </source>
</evidence>
<gene>
    <name evidence="9 11" type="primary">buk</name>
    <name evidence="11" type="ORF">LN736_15520</name>
</gene>
<evidence type="ECO:0000313" key="12">
    <source>
        <dbReference type="Proteomes" id="UP001165422"/>
    </source>
</evidence>
<evidence type="ECO:0000256" key="3">
    <source>
        <dbReference type="ARBA" id="ARBA00022490"/>
    </source>
</evidence>
<dbReference type="PIRSF" id="PIRSF036458">
    <property type="entry name" value="Butyrate_kin"/>
    <property type="match status" value="1"/>
</dbReference>
<accession>A0ABS8N9E0</accession>
<name>A0ABS8N9E0_9CLOT</name>
<evidence type="ECO:0000313" key="11">
    <source>
        <dbReference type="EMBL" id="MCC9296266.1"/>
    </source>
</evidence>
<dbReference type="HAMAP" id="MF_00542">
    <property type="entry name" value="Butyrate_kinase"/>
    <property type="match status" value="1"/>
</dbReference>
<dbReference type="PROSITE" id="PS01075">
    <property type="entry name" value="ACETATE_KINASE_1"/>
    <property type="match status" value="1"/>
</dbReference>